<dbReference type="AlphaFoldDB" id="A0A2U3KU33"/>
<evidence type="ECO:0000259" key="2">
    <source>
        <dbReference type="Pfam" id="PF00881"/>
    </source>
</evidence>
<sequence length="208" mass="22501">MRKSMLFVALMTASCLLAQDLKPIPLPQPQTDGGRPLMQVLKDRKTTREFAADKLPPQILSNLLWAAFGVNRPDGRRTAPSAMNRQEMDIYVATGEGLFVYNAQANRLDPVLAQDVRAATGTQPFVATAPVGLVYVADFAKAGSEPDADLYTAADTGFIAQNVYLYCASEGLATVVRGSIDRGALAKAMKLRPDQKIILAQTVGYPKK</sequence>
<dbReference type="InterPro" id="IPR052544">
    <property type="entry name" value="Bacteriocin_Proc_Enz"/>
</dbReference>
<protein>
    <submittedName>
        <fullName evidence="3">Nitroreductase</fullName>
    </submittedName>
</protein>
<dbReference type="OrthoDB" id="9802775at2"/>
<proteinExistence type="predicted"/>
<dbReference type="CDD" id="cd02142">
    <property type="entry name" value="McbC_SagB-like_oxidoreductase"/>
    <property type="match status" value="1"/>
</dbReference>
<evidence type="ECO:0000313" key="4">
    <source>
        <dbReference type="Proteomes" id="UP000238701"/>
    </source>
</evidence>
<feature type="domain" description="Nitroreductase" evidence="2">
    <location>
        <begin position="42"/>
        <end position="205"/>
    </location>
</feature>
<keyword evidence="1" id="KW-0732">Signal</keyword>
<dbReference type="Pfam" id="PF00881">
    <property type="entry name" value="Nitroreductase"/>
    <property type="match status" value="1"/>
</dbReference>
<dbReference type="SUPFAM" id="SSF55469">
    <property type="entry name" value="FMN-dependent nitroreductase-like"/>
    <property type="match status" value="1"/>
</dbReference>
<evidence type="ECO:0000313" key="3">
    <source>
        <dbReference type="EMBL" id="SPF43176.1"/>
    </source>
</evidence>
<evidence type="ECO:0000256" key="1">
    <source>
        <dbReference type="SAM" id="SignalP"/>
    </source>
</evidence>
<gene>
    <name evidence="3" type="ORF">SBA1_480046</name>
</gene>
<feature type="signal peptide" evidence="1">
    <location>
        <begin position="1"/>
        <end position="18"/>
    </location>
</feature>
<dbReference type="PANTHER" id="PTHR43745:SF2">
    <property type="entry name" value="NITROREDUCTASE MJ1384-RELATED"/>
    <property type="match status" value="1"/>
</dbReference>
<organism evidence="3 4">
    <name type="scientific">Candidatus Sulfotelmatobacter kueseliae</name>
    <dbReference type="NCBI Taxonomy" id="2042962"/>
    <lineage>
        <taxon>Bacteria</taxon>
        <taxon>Pseudomonadati</taxon>
        <taxon>Acidobacteriota</taxon>
        <taxon>Terriglobia</taxon>
        <taxon>Terriglobales</taxon>
        <taxon>Candidatus Korobacteraceae</taxon>
        <taxon>Candidatus Sulfotelmatobacter</taxon>
    </lineage>
</organism>
<dbReference type="Gene3D" id="3.40.109.10">
    <property type="entry name" value="NADH Oxidase"/>
    <property type="match status" value="1"/>
</dbReference>
<accession>A0A2U3KU33</accession>
<dbReference type="EMBL" id="OMOD01000142">
    <property type="protein sequence ID" value="SPF43176.1"/>
    <property type="molecule type" value="Genomic_DNA"/>
</dbReference>
<dbReference type="Proteomes" id="UP000238701">
    <property type="component" value="Unassembled WGS sequence"/>
</dbReference>
<name>A0A2U3KU33_9BACT</name>
<dbReference type="InterPro" id="IPR000415">
    <property type="entry name" value="Nitroreductase-like"/>
</dbReference>
<dbReference type="PROSITE" id="PS51257">
    <property type="entry name" value="PROKAR_LIPOPROTEIN"/>
    <property type="match status" value="1"/>
</dbReference>
<dbReference type="GO" id="GO:0016491">
    <property type="term" value="F:oxidoreductase activity"/>
    <property type="evidence" value="ECO:0007669"/>
    <property type="project" value="InterPro"/>
</dbReference>
<dbReference type="InterPro" id="IPR029479">
    <property type="entry name" value="Nitroreductase"/>
</dbReference>
<reference evidence="4" key="1">
    <citation type="submission" date="2018-02" db="EMBL/GenBank/DDBJ databases">
        <authorList>
            <person name="Hausmann B."/>
        </authorList>
    </citation>
    <scope>NUCLEOTIDE SEQUENCE [LARGE SCALE GENOMIC DNA]</scope>
    <source>
        <strain evidence="4">Peat soil MAG SbA1</strain>
    </source>
</reference>
<dbReference type="PANTHER" id="PTHR43745">
    <property type="entry name" value="NITROREDUCTASE MJ1384-RELATED"/>
    <property type="match status" value="1"/>
</dbReference>
<feature type="chain" id="PRO_5015650098" evidence="1">
    <location>
        <begin position="19"/>
        <end position="208"/>
    </location>
</feature>